<feature type="region of interest" description="Disordered" evidence="1">
    <location>
        <begin position="45"/>
        <end position="80"/>
    </location>
</feature>
<feature type="region of interest" description="Disordered" evidence="1">
    <location>
        <begin position="1"/>
        <end position="31"/>
    </location>
</feature>
<proteinExistence type="predicted"/>
<keyword evidence="3" id="KW-1185">Reference proteome</keyword>
<feature type="region of interest" description="Disordered" evidence="1">
    <location>
        <begin position="92"/>
        <end position="117"/>
    </location>
</feature>
<sequence length="158" mass="17113">MWGHQGRPHTAGTPVLSPPVQEPQISPHTTGTPAQLEIELEFTAHKRQQSLPGARKATRDLRSPSTRYRGRAGAALRPASQEKALHCTGWGSELPGRWSRNRSRSRSRLQQGSGTGTRCCYASRSPLLWDIVIATNVWSLGPSPVSQCCTAGSCGTSQ</sequence>
<comment type="caution">
    <text evidence="2">The sequence shown here is derived from an EMBL/GenBank/DDBJ whole genome shotgun (WGS) entry which is preliminary data.</text>
</comment>
<evidence type="ECO:0000313" key="3">
    <source>
        <dbReference type="Proteomes" id="UP000827986"/>
    </source>
</evidence>
<protein>
    <submittedName>
        <fullName evidence="2">Uncharacterized protein</fullName>
    </submittedName>
</protein>
<dbReference type="AlphaFoldDB" id="A0A9D3XRE5"/>
<dbReference type="EMBL" id="JAHDVG010000464">
    <property type="protein sequence ID" value="KAH1184713.1"/>
    <property type="molecule type" value="Genomic_DNA"/>
</dbReference>
<reference evidence="2" key="1">
    <citation type="submission" date="2021-09" db="EMBL/GenBank/DDBJ databases">
        <title>The genome of Mauremys mutica provides insights into the evolution of semi-aquatic lifestyle.</title>
        <authorList>
            <person name="Gong S."/>
            <person name="Gao Y."/>
        </authorList>
    </citation>
    <scope>NUCLEOTIDE SEQUENCE</scope>
    <source>
        <strain evidence="2">MM-2020</strain>
        <tissue evidence="2">Muscle</tissue>
    </source>
</reference>
<dbReference type="Proteomes" id="UP000827986">
    <property type="component" value="Unassembled WGS sequence"/>
</dbReference>
<evidence type="ECO:0000313" key="2">
    <source>
        <dbReference type="EMBL" id="KAH1184713.1"/>
    </source>
</evidence>
<organism evidence="2 3">
    <name type="scientific">Mauremys mutica</name>
    <name type="common">yellowpond turtle</name>
    <dbReference type="NCBI Taxonomy" id="74926"/>
    <lineage>
        <taxon>Eukaryota</taxon>
        <taxon>Metazoa</taxon>
        <taxon>Chordata</taxon>
        <taxon>Craniata</taxon>
        <taxon>Vertebrata</taxon>
        <taxon>Euteleostomi</taxon>
        <taxon>Archelosauria</taxon>
        <taxon>Testudinata</taxon>
        <taxon>Testudines</taxon>
        <taxon>Cryptodira</taxon>
        <taxon>Durocryptodira</taxon>
        <taxon>Testudinoidea</taxon>
        <taxon>Geoemydidae</taxon>
        <taxon>Geoemydinae</taxon>
        <taxon>Mauremys</taxon>
    </lineage>
</organism>
<evidence type="ECO:0000256" key="1">
    <source>
        <dbReference type="SAM" id="MobiDB-lite"/>
    </source>
</evidence>
<name>A0A9D3XRE5_9SAUR</name>
<gene>
    <name evidence="2" type="ORF">KIL84_012654</name>
</gene>
<accession>A0A9D3XRE5</accession>